<comment type="caution">
    <text evidence="2">The sequence shown here is derived from an EMBL/GenBank/DDBJ whole genome shotgun (WGS) entry which is preliminary data.</text>
</comment>
<organism evidence="2 3">
    <name type="scientific">Cryomyces minteri</name>
    <dbReference type="NCBI Taxonomy" id="331657"/>
    <lineage>
        <taxon>Eukaryota</taxon>
        <taxon>Fungi</taxon>
        <taxon>Dikarya</taxon>
        <taxon>Ascomycota</taxon>
        <taxon>Pezizomycotina</taxon>
        <taxon>Dothideomycetes</taxon>
        <taxon>Dothideomycetes incertae sedis</taxon>
        <taxon>Cryomyces</taxon>
    </lineage>
</organism>
<dbReference type="AlphaFoldDB" id="A0A4U0W4B9"/>
<feature type="compositionally biased region" description="Acidic residues" evidence="1">
    <location>
        <begin position="348"/>
        <end position="361"/>
    </location>
</feature>
<sequence length="501" mass="56483">MHYVYTRKCFSSVERLRIAEHAASTKPKETISLHHSPSSYNISRWWEDTKSADGPQRSDTRSRRKLRKPQPGRYECRITEAEAQWFLALPDKVRRRHFSKEEQILLAGRCQTVILAAADETLYESQSQQSQHTELADWPLPASPKSRTSVADSCALEDFLEDNEKLVEDNHQNQDTMTDRRFTLSTVRPRSSMTPIIDPPAGRRSSRASFGRTMSFSRIAFTRPPASSTPPLPNTPFLRPSKSRGGTFPLLRQSTDPLPSMPSLDLSAEAKHYTDPEARMKLRLYLASPQKFDEALEFGFPSSDTIGTAISTDSERPILGKRTPSNNAHRCSSEDRSRFLDEYMNDDDDVELNDYSSDSDTDGPSTPEADTVLFHAQRTQSNFTSIDSGVGLLPLSKHLRTHDPYAQPLVGNREMTLRMTLTRPDLRADEEALYGWQHTGSRGNDGTDAATAADEEHDPLALETLQLTEDQTGAHGVFAVQMNRQAGAVRKLWRLMRQKKS</sequence>
<evidence type="ECO:0000313" key="2">
    <source>
        <dbReference type="EMBL" id="TKA56075.1"/>
    </source>
</evidence>
<dbReference type="EMBL" id="NAJN01002200">
    <property type="protein sequence ID" value="TKA56075.1"/>
    <property type="molecule type" value="Genomic_DNA"/>
</dbReference>
<name>A0A4U0W4B9_9PEZI</name>
<feature type="region of interest" description="Disordered" evidence="1">
    <location>
        <begin position="222"/>
        <end position="262"/>
    </location>
</feature>
<keyword evidence="3" id="KW-1185">Reference proteome</keyword>
<feature type="region of interest" description="Disordered" evidence="1">
    <location>
        <begin position="187"/>
        <end position="208"/>
    </location>
</feature>
<feature type="compositionally biased region" description="Basic and acidic residues" evidence="1">
    <location>
        <begin position="47"/>
        <end position="61"/>
    </location>
</feature>
<dbReference type="Proteomes" id="UP000308768">
    <property type="component" value="Unassembled WGS sequence"/>
</dbReference>
<evidence type="ECO:0000313" key="3">
    <source>
        <dbReference type="Proteomes" id="UP000308768"/>
    </source>
</evidence>
<protein>
    <submittedName>
        <fullName evidence="2">Uncharacterized protein</fullName>
    </submittedName>
</protein>
<proteinExistence type="predicted"/>
<gene>
    <name evidence="2" type="ORF">B0A49_12592</name>
</gene>
<reference evidence="2 3" key="1">
    <citation type="submission" date="2017-03" db="EMBL/GenBank/DDBJ databases">
        <title>Genomes of endolithic fungi from Antarctica.</title>
        <authorList>
            <person name="Coleine C."/>
            <person name="Masonjones S."/>
            <person name="Stajich J.E."/>
        </authorList>
    </citation>
    <scope>NUCLEOTIDE SEQUENCE [LARGE SCALE GENOMIC DNA]</scope>
    <source>
        <strain evidence="2 3">CCFEE 5187</strain>
    </source>
</reference>
<feature type="region of interest" description="Disordered" evidence="1">
    <location>
        <begin position="307"/>
        <end position="334"/>
    </location>
</feature>
<dbReference type="OrthoDB" id="5380370at2759"/>
<feature type="region of interest" description="Disordered" evidence="1">
    <location>
        <begin position="47"/>
        <end position="71"/>
    </location>
</feature>
<feature type="region of interest" description="Disordered" evidence="1">
    <location>
        <begin position="348"/>
        <end position="369"/>
    </location>
</feature>
<evidence type="ECO:0000256" key="1">
    <source>
        <dbReference type="SAM" id="MobiDB-lite"/>
    </source>
</evidence>
<accession>A0A4U0W4B9</accession>